<gene>
    <name evidence="9" type="ORF">GMBLW1_29360</name>
</gene>
<dbReference type="AlphaFoldDB" id="A0A6C2YI30"/>
<dbReference type="EMBL" id="LR586016">
    <property type="protein sequence ID" value="VIP01024.1"/>
    <property type="molecule type" value="Genomic_DNA"/>
</dbReference>
<dbReference type="KEGG" id="tim:GMBLW1_29360"/>
<dbReference type="GO" id="GO:0008757">
    <property type="term" value="F:S-adenosylmethionine-dependent methyltransferase activity"/>
    <property type="evidence" value="ECO:0007669"/>
    <property type="project" value="UniProtKB-UniRule"/>
</dbReference>
<keyword evidence="5 6" id="KW-0819">tRNA processing</keyword>
<dbReference type="InParanoid" id="A0A6C2YI30"/>
<feature type="binding site" evidence="6 7">
    <location>
        <position position="121"/>
    </location>
    <ligand>
        <name>S-adenosyl-L-methionine</name>
        <dbReference type="ChEBI" id="CHEBI:59789"/>
    </ligand>
</feature>
<evidence type="ECO:0000256" key="1">
    <source>
        <dbReference type="ARBA" id="ARBA00022490"/>
    </source>
</evidence>
<dbReference type="InterPro" id="IPR029028">
    <property type="entry name" value="Alpha/beta_knot_MTases"/>
</dbReference>
<accession>A0A6C2YI30</accession>
<reference evidence="9" key="1">
    <citation type="submission" date="2019-04" db="EMBL/GenBank/DDBJ databases">
        <authorList>
            <consortium name="Science for Life Laboratories"/>
        </authorList>
    </citation>
    <scope>NUCLEOTIDE SEQUENCE</scope>
    <source>
        <strain evidence="9">MBLW1</strain>
    </source>
</reference>
<feature type="binding site" evidence="6 7">
    <location>
        <position position="100"/>
    </location>
    <ligand>
        <name>S-adenosyl-L-methionine</name>
        <dbReference type="ChEBI" id="CHEBI:59789"/>
    </ligand>
</feature>
<dbReference type="EC" id="2.1.1.207" evidence="6"/>
<feature type="binding site" evidence="6 7">
    <location>
        <position position="130"/>
    </location>
    <ligand>
        <name>S-adenosyl-L-methionine</name>
        <dbReference type="ChEBI" id="CHEBI:59789"/>
    </ligand>
</feature>
<evidence type="ECO:0000256" key="6">
    <source>
        <dbReference type="HAMAP-Rule" id="MF_01885"/>
    </source>
</evidence>
<evidence type="ECO:0000259" key="8">
    <source>
        <dbReference type="Pfam" id="PF00588"/>
    </source>
</evidence>
<dbReference type="EMBL" id="LR593887">
    <property type="protein sequence ID" value="VTR97473.1"/>
    <property type="molecule type" value="Genomic_DNA"/>
</dbReference>
<dbReference type="SUPFAM" id="SSF75217">
    <property type="entry name" value="alpha/beta knot"/>
    <property type="match status" value="1"/>
</dbReference>
<dbReference type="RefSeq" id="WP_162656233.1">
    <property type="nucleotide sequence ID" value="NZ_LR593887.1"/>
</dbReference>
<evidence type="ECO:0000313" key="9">
    <source>
        <dbReference type="EMBL" id="VIP01024.1"/>
    </source>
</evidence>
<proteinExistence type="inferred from homology"/>
<dbReference type="GO" id="GO:0008175">
    <property type="term" value="F:tRNA methyltransferase activity"/>
    <property type="evidence" value="ECO:0007669"/>
    <property type="project" value="UniProtKB-UniRule"/>
</dbReference>
<name>A0A6C2YI30_9BACT</name>
<protein>
    <recommendedName>
        <fullName evidence="6">Putative tRNA (cytidine(34)-2'-O)-methyltransferase</fullName>
        <ecNumber evidence="6">2.1.1.207</ecNumber>
    </recommendedName>
    <alternativeName>
        <fullName evidence="6">tRNA (cytidine/uridine-2'-O-)-methyltransferase</fullName>
    </alternativeName>
</protein>
<comment type="similarity">
    <text evidence="6">Belongs to the class IV-like SAM-binding methyltransferase superfamily. RNA methyltransferase TrmH family. TrmL subfamily.</text>
</comment>
<dbReference type="PIRSF" id="PIRSF029256">
    <property type="entry name" value="SpoU_TrmH_prd"/>
    <property type="match status" value="1"/>
</dbReference>
<feature type="domain" description="tRNA/rRNA methyltransferase SpoU type" evidence="8">
    <location>
        <begin position="2"/>
        <end position="142"/>
    </location>
</feature>
<dbReference type="GO" id="GO:0002130">
    <property type="term" value="P:wobble position ribose methylation"/>
    <property type="evidence" value="ECO:0007669"/>
    <property type="project" value="TreeGrafter"/>
</dbReference>
<dbReference type="Pfam" id="PF00588">
    <property type="entry name" value="SpoU_methylase"/>
    <property type="match status" value="1"/>
</dbReference>
<dbReference type="FunCoup" id="A0A6C2YI30">
    <property type="interactions" value="223"/>
</dbReference>
<comment type="catalytic activity">
    <reaction evidence="6">
        <text>5-carboxymethylaminomethyluridine(34) in tRNA(Leu) + S-adenosyl-L-methionine = 5-carboxymethylaminomethyl-2'-O-methyluridine(34) in tRNA(Leu) + S-adenosyl-L-homocysteine + H(+)</text>
        <dbReference type="Rhea" id="RHEA:43088"/>
        <dbReference type="Rhea" id="RHEA-COMP:10333"/>
        <dbReference type="Rhea" id="RHEA-COMP:10334"/>
        <dbReference type="ChEBI" id="CHEBI:15378"/>
        <dbReference type="ChEBI" id="CHEBI:57856"/>
        <dbReference type="ChEBI" id="CHEBI:59789"/>
        <dbReference type="ChEBI" id="CHEBI:74508"/>
        <dbReference type="ChEBI" id="CHEBI:74511"/>
        <dbReference type="EC" id="2.1.1.207"/>
    </reaction>
</comment>
<dbReference type="HAMAP" id="MF_01885">
    <property type="entry name" value="tRNA_methyltr_TrmL"/>
    <property type="match status" value="1"/>
</dbReference>
<sequence length="151" mass="17050">MLHIALWEPEIPPNTGNIARMCAATATRLHLIGSLGFRLDDRALKRAGCDYWPAVDVVMHATFADFEAIIDPTQLWLVENPAPRRYTQATFRDGDCLLFGNESRGLPMTIRERYADRMIDIPMTTDAVRSLNLATSAGIVLYEALRQTQNW</sequence>
<keyword evidence="4 6" id="KW-0949">S-adenosyl-L-methionine</keyword>
<organism evidence="9">
    <name type="scientific">Tuwongella immobilis</name>
    <dbReference type="NCBI Taxonomy" id="692036"/>
    <lineage>
        <taxon>Bacteria</taxon>
        <taxon>Pseudomonadati</taxon>
        <taxon>Planctomycetota</taxon>
        <taxon>Planctomycetia</taxon>
        <taxon>Gemmatales</taxon>
        <taxon>Gemmataceae</taxon>
        <taxon>Tuwongella</taxon>
    </lineage>
</organism>
<comment type="function">
    <text evidence="6">Could methylate the ribose at the nucleotide 34 wobble position in tRNA.</text>
</comment>
<evidence type="ECO:0000256" key="5">
    <source>
        <dbReference type="ARBA" id="ARBA00022694"/>
    </source>
</evidence>
<dbReference type="InterPro" id="IPR029026">
    <property type="entry name" value="tRNA_m1G_MTases_N"/>
</dbReference>
<comment type="catalytic activity">
    <reaction evidence="6">
        <text>cytidine(34) in tRNA + S-adenosyl-L-methionine = 2'-O-methylcytidine(34) in tRNA + S-adenosyl-L-homocysteine + H(+)</text>
        <dbReference type="Rhea" id="RHEA:43084"/>
        <dbReference type="Rhea" id="RHEA-COMP:10331"/>
        <dbReference type="Rhea" id="RHEA-COMP:10332"/>
        <dbReference type="ChEBI" id="CHEBI:15378"/>
        <dbReference type="ChEBI" id="CHEBI:57856"/>
        <dbReference type="ChEBI" id="CHEBI:59789"/>
        <dbReference type="ChEBI" id="CHEBI:74495"/>
        <dbReference type="ChEBI" id="CHEBI:82748"/>
        <dbReference type="EC" id="2.1.1.207"/>
    </reaction>
</comment>
<evidence type="ECO:0000256" key="4">
    <source>
        <dbReference type="ARBA" id="ARBA00022691"/>
    </source>
</evidence>
<dbReference type="Proteomes" id="UP000464378">
    <property type="component" value="Chromosome"/>
</dbReference>
<evidence type="ECO:0000256" key="7">
    <source>
        <dbReference type="PIRSR" id="PIRSR029256-1"/>
    </source>
</evidence>
<keyword evidence="1 6" id="KW-0963">Cytoplasm</keyword>
<keyword evidence="10" id="KW-1185">Reference proteome</keyword>
<dbReference type="Gene3D" id="3.40.1280.10">
    <property type="match status" value="1"/>
</dbReference>
<dbReference type="InterPro" id="IPR016914">
    <property type="entry name" value="TrmL"/>
</dbReference>
<comment type="subcellular location">
    <subcellularLocation>
        <location evidence="6">Cytoplasm</location>
    </subcellularLocation>
</comment>
<evidence type="ECO:0000256" key="3">
    <source>
        <dbReference type="ARBA" id="ARBA00022679"/>
    </source>
</evidence>
<keyword evidence="2 6" id="KW-0489">Methyltransferase</keyword>
<dbReference type="GO" id="GO:0003723">
    <property type="term" value="F:RNA binding"/>
    <property type="evidence" value="ECO:0007669"/>
    <property type="project" value="InterPro"/>
</dbReference>
<dbReference type="CDD" id="cd18094">
    <property type="entry name" value="SpoU-like_TrmL"/>
    <property type="match status" value="1"/>
</dbReference>
<evidence type="ECO:0000313" key="10">
    <source>
        <dbReference type="Proteomes" id="UP000464378"/>
    </source>
</evidence>
<feature type="binding site" evidence="6 7">
    <location>
        <position position="78"/>
    </location>
    <ligand>
        <name>S-adenosyl-L-methionine</name>
        <dbReference type="ChEBI" id="CHEBI:59789"/>
    </ligand>
</feature>
<dbReference type="PANTHER" id="PTHR42971:SF1">
    <property type="entry name" value="TRNA (CYTIDINE(34)-2'-O)-METHYLTRANSFERASE"/>
    <property type="match status" value="1"/>
</dbReference>
<dbReference type="GO" id="GO:0005737">
    <property type="term" value="C:cytoplasm"/>
    <property type="evidence" value="ECO:0007669"/>
    <property type="project" value="UniProtKB-SubCell"/>
</dbReference>
<dbReference type="PANTHER" id="PTHR42971">
    <property type="entry name" value="TRNA (CYTIDINE(34)-2'-O)-METHYLTRANSFERASE"/>
    <property type="match status" value="1"/>
</dbReference>
<dbReference type="InterPro" id="IPR001537">
    <property type="entry name" value="SpoU_MeTrfase"/>
</dbReference>
<evidence type="ECO:0000256" key="2">
    <source>
        <dbReference type="ARBA" id="ARBA00022603"/>
    </source>
</evidence>
<keyword evidence="3 6" id="KW-0808">Transferase</keyword>